<dbReference type="PANTHER" id="PTHR43392:SF2">
    <property type="entry name" value="AAA-TYPE ATPASE FAMILY PROTEIN _ ANKYRIN REPEAT FAMILY PROTEIN"/>
    <property type="match status" value="1"/>
</dbReference>
<dbReference type="InterPro" id="IPR041627">
    <property type="entry name" value="AAA_lid_6"/>
</dbReference>
<keyword evidence="4" id="KW-0802">TPR repeat</keyword>
<evidence type="ECO:0000313" key="6">
    <source>
        <dbReference type="EMBL" id="MCL1046905.1"/>
    </source>
</evidence>
<dbReference type="PROSITE" id="PS50005">
    <property type="entry name" value="TPR"/>
    <property type="match status" value="1"/>
</dbReference>
<dbReference type="SMART" id="SM00028">
    <property type="entry name" value="TPR"/>
    <property type="match status" value="1"/>
</dbReference>
<reference evidence="6 7" key="1">
    <citation type="submission" date="2022-01" db="EMBL/GenBank/DDBJ databases">
        <title>Whole genome-based taxonomy of the Shewanellaceae.</title>
        <authorList>
            <person name="Martin-Rodriguez A.J."/>
        </authorList>
    </citation>
    <scope>NUCLEOTIDE SEQUENCE [LARGE SCALE GENOMIC DNA]</scope>
    <source>
        <strain evidence="6 7">DSM 24955</strain>
    </source>
</reference>
<evidence type="ECO:0000256" key="1">
    <source>
        <dbReference type="ARBA" id="ARBA00010378"/>
    </source>
</evidence>
<dbReference type="PANTHER" id="PTHR43392">
    <property type="entry name" value="AAA-TYPE ATPASE FAMILY PROTEIN / ANKYRIN REPEAT FAMILY PROTEIN"/>
    <property type="match status" value="1"/>
</dbReference>
<dbReference type="Proteomes" id="UP001202134">
    <property type="component" value="Unassembled WGS sequence"/>
</dbReference>
<comment type="similarity">
    <text evidence="1">Belongs to the CbxX/CfxQ family.</text>
</comment>
<dbReference type="Gene3D" id="1.25.40.10">
    <property type="entry name" value="Tetratricopeptide repeat domain"/>
    <property type="match status" value="2"/>
</dbReference>
<dbReference type="InterPro" id="IPR006597">
    <property type="entry name" value="Sel1-like"/>
</dbReference>
<keyword evidence="7" id="KW-1185">Reference proteome</keyword>
<dbReference type="PRINTS" id="PR00819">
    <property type="entry name" value="CBXCFQXSUPER"/>
</dbReference>
<dbReference type="Pfam" id="PF17866">
    <property type="entry name" value="AAA_lid_6"/>
    <property type="match status" value="1"/>
</dbReference>
<dbReference type="InterPro" id="IPR050773">
    <property type="entry name" value="CbxX/CfxQ_RuBisCO_ESX"/>
</dbReference>
<proteinExistence type="inferred from homology"/>
<keyword evidence="2" id="KW-0547">Nucleotide-binding</keyword>
<dbReference type="CDD" id="cd19481">
    <property type="entry name" value="RecA-like_protease"/>
    <property type="match status" value="1"/>
</dbReference>
<protein>
    <submittedName>
        <fullName evidence="6">AAA family ATPase</fullName>
    </submittedName>
</protein>
<dbReference type="Pfam" id="PF00004">
    <property type="entry name" value="AAA"/>
    <property type="match status" value="1"/>
</dbReference>
<name>A0ABT0KSS8_9GAMM</name>
<dbReference type="InterPro" id="IPR003959">
    <property type="entry name" value="ATPase_AAA_core"/>
</dbReference>
<dbReference type="EMBL" id="JAKIKU010000009">
    <property type="protein sequence ID" value="MCL1046905.1"/>
    <property type="molecule type" value="Genomic_DNA"/>
</dbReference>
<dbReference type="InterPro" id="IPR027417">
    <property type="entry name" value="P-loop_NTPase"/>
</dbReference>
<dbReference type="SMART" id="SM00382">
    <property type="entry name" value="AAA"/>
    <property type="match status" value="1"/>
</dbReference>
<dbReference type="InterPro" id="IPR003593">
    <property type="entry name" value="AAA+_ATPase"/>
</dbReference>
<feature type="domain" description="AAA+ ATPase" evidence="5">
    <location>
        <begin position="778"/>
        <end position="915"/>
    </location>
</feature>
<gene>
    <name evidence="6" type="ORF">L2737_16500</name>
</gene>
<sequence length="1003" mass="113547">MQTLSALRYSREGFSERRLLADELLCFPHVANIFIAAHMAINILKNGSEQSLLEEHNDKWELHTLVLVYSILLAKSDAKSQVVDCSLTEYETIEFIDAIFILLSDFSRKTLHKELSARRLIKIKSMSDYFYETFDFSANAAYNLPSYLANALHDAEKNPLCRDEKLNEIALIFAEIAHLKNSSTVEKEVKHLPPSKIIKKSVLERAAIGDIESQFQLGLQYYRDEKLVDAIRWFVVSAQAGHVISQFYLGKIYHFGEGVSSCISSSLKWLHYACLNGHRNSSYLLTSILRAHSIVIAPDTPEGISYKPQVAVDYCDALIKLAEDSLYKWKPAGLNILKLVEQYNPTRVNYYLGEYYYYAKTEGQNLKYALEYLTKASEMEIYNSYLLLGDCYYYGGQGVDKNEEKAAHFYKKSADSINHEASFKLAECYYHGRGVQEDRAKALTYYKEAVDGVEFIFKGEAYYQLGCCYLQLGNNALAFESFTKGSDVNDTDSKYKVAECFYYGYGVCINRALAVSICKDVSRFSADACFMLANCYFHGEGVIEDKAQAVTFLKDAARNEHQEAQYRLGLCYFRGDAVPEDENIAFNHFYDAADNGHVEAEYMLGLCFCDGIGVKKNQIEAIKFLSLSVSKGHVEARVKLALIYSSSPTESNLIKVFDLLEPIVAKSAEAKFMLGVHYYYGHGKDIDSEKAITLINSAAELDFESAIDFIRENNLHNKSNSTADKFNNDVADICNDGQEELMTLIGLDTVKTRVQSLINEVRLRKERSKRGLSVGKDRSYHMVFSGNPGTGKTIVARIVANILFELGITKENKLVECDRSKLVGEYIGHTAPKTNEIIDQALGGVLFIDEAYSLKGDGNDYGKEAIEALLKRMEDERDNLVVIAAGYTNEMQELMETNPGLESRFTRTIHFDDYSIQELFQIFEKLCIDDGFSLESNFSSLLIERLENLKQVKVNNFANAREVRNLFEEVLQKQETRVCNENSCFSNVNDSYLQTITCDDVRV</sequence>
<evidence type="ECO:0000256" key="2">
    <source>
        <dbReference type="ARBA" id="ARBA00022741"/>
    </source>
</evidence>
<dbReference type="InterPro" id="IPR019734">
    <property type="entry name" value="TPR_rpt"/>
</dbReference>
<dbReference type="SUPFAM" id="SSF81901">
    <property type="entry name" value="HCP-like"/>
    <property type="match status" value="3"/>
</dbReference>
<dbReference type="RefSeq" id="WP_248956436.1">
    <property type="nucleotide sequence ID" value="NZ_JAKIKU010000009.1"/>
</dbReference>
<evidence type="ECO:0000259" key="5">
    <source>
        <dbReference type="SMART" id="SM00382"/>
    </source>
</evidence>
<keyword evidence="3" id="KW-0067">ATP-binding</keyword>
<dbReference type="Gene3D" id="1.10.8.60">
    <property type="match status" value="1"/>
</dbReference>
<dbReference type="Pfam" id="PF08238">
    <property type="entry name" value="Sel1"/>
    <property type="match status" value="6"/>
</dbReference>
<organism evidence="6 7">
    <name type="scientific">Shewanella electrodiphila</name>
    <dbReference type="NCBI Taxonomy" id="934143"/>
    <lineage>
        <taxon>Bacteria</taxon>
        <taxon>Pseudomonadati</taxon>
        <taxon>Pseudomonadota</taxon>
        <taxon>Gammaproteobacteria</taxon>
        <taxon>Alteromonadales</taxon>
        <taxon>Shewanellaceae</taxon>
        <taxon>Shewanella</taxon>
    </lineage>
</organism>
<evidence type="ECO:0000313" key="7">
    <source>
        <dbReference type="Proteomes" id="UP001202134"/>
    </source>
</evidence>
<dbReference type="Gene3D" id="3.40.50.300">
    <property type="entry name" value="P-loop containing nucleotide triphosphate hydrolases"/>
    <property type="match status" value="1"/>
</dbReference>
<dbReference type="InterPro" id="IPR000641">
    <property type="entry name" value="CbxX/CfxQ"/>
</dbReference>
<feature type="repeat" description="TPR" evidence="4">
    <location>
        <begin position="459"/>
        <end position="492"/>
    </location>
</feature>
<evidence type="ECO:0000256" key="3">
    <source>
        <dbReference type="ARBA" id="ARBA00022840"/>
    </source>
</evidence>
<dbReference type="InterPro" id="IPR011990">
    <property type="entry name" value="TPR-like_helical_dom_sf"/>
</dbReference>
<comment type="caution">
    <text evidence="6">The sequence shown here is derived from an EMBL/GenBank/DDBJ whole genome shotgun (WGS) entry which is preliminary data.</text>
</comment>
<evidence type="ECO:0000256" key="4">
    <source>
        <dbReference type="PROSITE-ProRule" id="PRU00339"/>
    </source>
</evidence>
<dbReference type="SUPFAM" id="SSF52540">
    <property type="entry name" value="P-loop containing nucleoside triphosphate hydrolases"/>
    <property type="match status" value="1"/>
</dbReference>
<accession>A0ABT0KSS8</accession>
<dbReference type="InterPro" id="IPR057136">
    <property type="entry name" value="At2g35280_TPR_dom"/>
</dbReference>
<dbReference type="Pfam" id="PF23310">
    <property type="entry name" value="TPR_27"/>
    <property type="match status" value="1"/>
</dbReference>
<dbReference type="SMART" id="SM00671">
    <property type="entry name" value="SEL1"/>
    <property type="match status" value="10"/>
</dbReference>